<evidence type="ECO:0000256" key="2">
    <source>
        <dbReference type="ARBA" id="ARBA00023002"/>
    </source>
</evidence>
<dbReference type="CDD" id="cd05233">
    <property type="entry name" value="SDR_c"/>
    <property type="match status" value="1"/>
</dbReference>
<comment type="similarity">
    <text evidence="1">Belongs to the short-chain dehydrogenases/reductases (SDR) family.</text>
</comment>
<dbReference type="InterPro" id="IPR002347">
    <property type="entry name" value="SDR_fam"/>
</dbReference>
<reference evidence="3" key="1">
    <citation type="journal article" date="2015" name="Nature">
        <title>Complex archaea that bridge the gap between prokaryotes and eukaryotes.</title>
        <authorList>
            <person name="Spang A."/>
            <person name="Saw J.H."/>
            <person name="Jorgensen S.L."/>
            <person name="Zaremba-Niedzwiedzka K."/>
            <person name="Martijn J."/>
            <person name="Lind A.E."/>
            <person name="van Eijk R."/>
            <person name="Schleper C."/>
            <person name="Guy L."/>
            <person name="Ettema T.J."/>
        </authorList>
    </citation>
    <scope>NUCLEOTIDE SEQUENCE</scope>
</reference>
<accession>A0A0F9ANP4</accession>
<dbReference type="FunFam" id="3.40.50.720:FF:000084">
    <property type="entry name" value="Short-chain dehydrogenase reductase"/>
    <property type="match status" value="1"/>
</dbReference>
<dbReference type="Gene3D" id="3.40.50.720">
    <property type="entry name" value="NAD(P)-binding Rossmann-like Domain"/>
    <property type="match status" value="1"/>
</dbReference>
<dbReference type="PRINTS" id="PR00081">
    <property type="entry name" value="GDHRDH"/>
</dbReference>
<evidence type="ECO:0008006" key="4">
    <source>
        <dbReference type="Google" id="ProtNLM"/>
    </source>
</evidence>
<dbReference type="InterPro" id="IPR020904">
    <property type="entry name" value="Sc_DH/Rdtase_CS"/>
</dbReference>
<dbReference type="EMBL" id="LAZR01041821">
    <property type="protein sequence ID" value="KKL11025.1"/>
    <property type="molecule type" value="Genomic_DNA"/>
</dbReference>
<feature type="non-terminal residue" evidence="3">
    <location>
        <position position="1"/>
    </location>
</feature>
<dbReference type="PANTHER" id="PTHR42760:SF133">
    <property type="entry name" value="3-OXOACYL-[ACYL-CARRIER-PROTEIN] REDUCTASE"/>
    <property type="match status" value="1"/>
</dbReference>
<name>A0A0F9ANP4_9ZZZZ</name>
<proteinExistence type="inferred from homology"/>
<dbReference type="AlphaFoldDB" id="A0A0F9ANP4"/>
<evidence type="ECO:0000256" key="1">
    <source>
        <dbReference type="ARBA" id="ARBA00006484"/>
    </source>
</evidence>
<evidence type="ECO:0000313" key="3">
    <source>
        <dbReference type="EMBL" id="KKL11025.1"/>
    </source>
</evidence>
<comment type="caution">
    <text evidence="3">The sequence shown here is derived from an EMBL/GenBank/DDBJ whole genome shotgun (WGS) entry which is preliminary data.</text>
</comment>
<organism evidence="3">
    <name type="scientific">marine sediment metagenome</name>
    <dbReference type="NCBI Taxonomy" id="412755"/>
    <lineage>
        <taxon>unclassified sequences</taxon>
        <taxon>metagenomes</taxon>
        <taxon>ecological metagenomes</taxon>
    </lineage>
</organism>
<dbReference type="PRINTS" id="PR00080">
    <property type="entry name" value="SDRFAMILY"/>
</dbReference>
<dbReference type="SUPFAM" id="SSF51735">
    <property type="entry name" value="NAD(P)-binding Rossmann-fold domains"/>
    <property type="match status" value="1"/>
</dbReference>
<dbReference type="Pfam" id="PF13561">
    <property type="entry name" value="adh_short_C2"/>
    <property type="match status" value="1"/>
</dbReference>
<dbReference type="PANTHER" id="PTHR42760">
    <property type="entry name" value="SHORT-CHAIN DEHYDROGENASES/REDUCTASES FAMILY MEMBER"/>
    <property type="match status" value="1"/>
</dbReference>
<sequence length="234" mass="25347">DQGYTVLLVARNSERLEKTSKEINSSGGNSEPWPCDITDRPAVAKLIESVKKHHGQIDVLVNMAGLMPFPSPLHEMSDDLWDDLINTNLTGTYNVTKAVLPVMLERNYGRIINISSVSALKTVANFVAYAAAKGALHAFTTSLAQEVTSKGITVNCVAPGFTETEEMHRIWGTLAEQSGITEDEMLSGFWAQIPIGRWIQPGEIAKTVAYLASEDTAVVSGQILVVDGGYDSHA</sequence>
<protein>
    <recommendedName>
        <fullName evidence="4">SDR family oxidoreductase</fullName>
    </recommendedName>
</protein>
<dbReference type="InterPro" id="IPR036291">
    <property type="entry name" value="NAD(P)-bd_dom_sf"/>
</dbReference>
<gene>
    <name evidence="3" type="ORF">LCGC14_2549940</name>
</gene>
<dbReference type="GO" id="GO:0016616">
    <property type="term" value="F:oxidoreductase activity, acting on the CH-OH group of donors, NAD or NADP as acceptor"/>
    <property type="evidence" value="ECO:0007669"/>
    <property type="project" value="TreeGrafter"/>
</dbReference>
<dbReference type="PROSITE" id="PS00061">
    <property type="entry name" value="ADH_SHORT"/>
    <property type="match status" value="1"/>
</dbReference>
<keyword evidence="2" id="KW-0560">Oxidoreductase</keyword>